<dbReference type="EMBL" id="FOGO01000015">
    <property type="protein sequence ID" value="SES29167.1"/>
    <property type="molecule type" value="Genomic_DNA"/>
</dbReference>
<keyword evidence="2" id="KW-1185">Reference proteome</keyword>
<sequence>MTLDLSFLPSWPDSVQDEASFKDLVSTAYKLWWETWKLDVRFLMGYRTQGGARDFDLLINQLRTSYQHADVGKQDKQAECWAKVACGGRNPATSGDWMACGTVLMKTFNTAIGVLCETITQNRSNAFRTAWQTKVAVSEEAVVVRVAADLGMRLNDGSRGFHVSQVKRRWAGYKLRKGEAADDVLAAFAEESLISRTGRLPCSYFDVLSELKVLGTPQAVPALRLAHAVAELTRVVGESYMKRLHEVWALLRN</sequence>
<reference evidence="2" key="1">
    <citation type="submission" date="2016-10" db="EMBL/GenBank/DDBJ databases">
        <authorList>
            <person name="Varghese N."/>
            <person name="Submissions S."/>
        </authorList>
    </citation>
    <scope>NUCLEOTIDE SEQUENCE [LARGE SCALE GENOMIC DNA]</scope>
    <source>
        <strain evidence="2">CGMCC 4.6825</strain>
    </source>
</reference>
<dbReference type="OrthoDB" id="4222248at2"/>
<evidence type="ECO:0000313" key="2">
    <source>
        <dbReference type="Proteomes" id="UP000182841"/>
    </source>
</evidence>
<dbReference type="RefSeq" id="WP_143081887.1">
    <property type="nucleotide sequence ID" value="NZ_FOGO01000015.1"/>
</dbReference>
<accession>A0A1H9W665</accession>
<dbReference type="AlphaFoldDB" id="A0A1H9W665"/>
<gene>
    <name evidence="1" type="ORF">SAMN05421870_11562</name>
</gene>
<evidence type="ECO:0000313" key="1">
    <source>
        <dbReference type="EMBL" id="SES29167.1"/>
    </source>
</evidence>
<dbReference type="Proteomes" id="UP000182841">
    <property type="component" value="Unassembled WGS sequence"/>
</dbReference>
<proteinExistence type="predicted"/>
<name>A0A1H9W665_9ACTN</name>
<organism evidence="1 2">
    <name type="scientific">Streptomyces qinglanensis</name>
    <dbReference type="NCBI Taxonomy" id="943816"/>
    <lineage>
        <taxon>Bacteria</taxon>
        <taxon>Bacillati</taxon>
        <taxon>Actinomycetota</taxon>
        <taxon>Actinomycetes</taxon>
        <taxon>Kitasatosporales</taxon>
        <taxon>Streptomycetaceae</taxon>
        <taxon>Streptomyces</taxon>
    </lineage>
</organism>
<protein>
    <submittedName>
        <fullName evidence="1">Uncharacterized protein</fullName>
    </submittedName>
</protein>